<sequence>MIVCLKLASHTGLTMEQQNISLHTIWEGMQNIKLEMMSHMDSKLDNIKTSLNKIENSLTTLGDHVNELEQRVSTNEDEIQSLLTVVRKLEKDQAHLKERAEDAENRSRAYNLRFISIPEKAEGEDIRGFMHRLIPQLLGVENFPTPPVIQNCHRNPTFLRENSRPGPRPILVKFLYPQDKSKILKLSRDKKELLYNGRRVHIYPDFSAELSEKRKQYNPLKKQLQERGCKYSMVFPSKMKVVHGGKTKLFCSPEEVATFLNELR</sequence>
<dbReference type="Proteomes" id="UP000472263">
    <property type="component" value="Chromosome 8"/>
</dbReference>
<evidence type="ECO:0008006" key="4">
    <source>
        <dbReference type="Google" id="ProtNLM"/>
    </source>
</evidence>
<keyword evidence="1" id="KW-0175">Coiled coil</keyword>
<dbReference type="GeneTree" id="ENSGT01030000234923"/>
<proteinExistence type="predicted"/>
<reference evidence="2" key="2">
    <citation type="submission" date="2025-08" db="UniProtKB">
        <authorList>
            <consortium name="Ensembl"/>
        </authorList>
    </citation>
    <scope>IDENTIFICATION</scope>
</reference>
<reference evidence="2" key="1">
    <citation type="submission" date="2019-06" db="EMBL/GenBank/DDBJ databases">
        <authorList>
            <consortium name="Wellcome Sanger Institute Data Sharing"/>
        </authorList>
    </citation>
    <scope>NUCLEOTIDE SEQUENCE [LARGE SCALE GENOMIC DNA]</scope>
</reference>
<dbReference type="Ensembl" id="ENSMMDT00005011468.1">
    <property type="protein sequence ID" value="ENSMMDP00005011129.1"/>
    <property type="gene ID" value="ENSMMDG00005006009.1"/>
</dbReference>
<name>A0A667XF49_9TELE</name>
<evidence type="ECO:0000256" key="1">
    <source>
        <dbReference type="SAM" id="Coils"/>
    </source>
</evidence>
<dbReference type="Gene3D" id="3.30.70.1820">
    <property type="entry name" value="L1 transposable element, RRM domain"/>
    <property type="match status" value="1"/>
</dbReference>
<evidence type="ECO:0000313" key="3">
    <source>
        <dbReference type="Proteomes" id="UP000472263"/>
    </source>
</evidence>
<dbReference type="Gene3D" id="1.20.5.340">
    <property type="match status" value="1"/>
</dbReference>
<dbReference type="InParanoid" id="A0A667XF49"/>
<accession>A0A667XF49</accession>
<dbReference type="InterPro" id="IPR004244">
    <property type="entry name" value="Transposase_22"/>
</dbReference>
<feature type="coiled-coil region" evidence="1">
    <location>
        <begin position="51"/>
        <end position="113"/>
    </location>
</feature>
<organism evidence="2 3">
    <name type="scientific">Myripristis murdjan</name>
    <name type="common">pinecone soldierfish</name>
    <dbReference type="NCBI Taxonomy" id="586833"/>
    <lineage>
        <taxon>Eukaryota</taxon>
        <taxon>Metazoa</taxon>
        <taxon>Chordata</taxon>
        <taxon>Craniata</taxon>
        <taxon>Vertebrata</taxon>
        <taxon>Euteleostomi</taxon>
        <taxon>Actinopterygii</taxon>
        <taxon>Neopterygii</taxon>
        <taxon>Teleostei</taxon>
        <taxon>Neoteleostei</taxon>
        <taxon>Acanthomorphata</taxon>
        <taxon>Holocentriformes</taxon>
        <taxon>Holocentridae</taxon>
        <taxon>Myripristis</taxon>
    </lineage>
</organism>
<evidence type="ECO:0000313" key="2">
    <source>
        <dbReference type="Ensembl" id="ENSMMDP00005011129.1"/>
    </source>
</evidence>
<keyword evidence="3" id="KW-1185">Reference proteome</keyword>
<reference evidence="2" key="3">
    <citation type="submission" date="2025-09" db="UniProtKB">
        <authorList>
            <consortium name="Ensembl"/>
        </authorList>
    </citation>
    <scope>IDENTIFICATION</scope>
</reference>
<dbReference type="PANTHER" id="PTHR11505">
    <property type="entry name" value="L1 TRANSPOSABLE ELEMENT-RELATED"/>
    <property type="match status" value="1"/>
</dbReference>
<protein>
    <recommendedName>
        <fullName evidence="4">L1 transposable element RRM domain-containing protein</fullName>
    </recommendedName>
</protein>
<dbReference type="AlphaFoldDB" id="A0A667XF49"/>